<keyword evidence="3" id="KW-1133">Transmembrane helix</keyword>
<keyword evidence="2" id="KW-0067">ATP-binding</keyword>
<accession>A0A5N5SJL0</accession>
<dbReference type="OrthoDB" id="6108017at2759"/>
<keyword evidence="1" id="KW-0547">Nucleotide-binding</keyword>
<proteinExistence type="predicted"/>
<sequence length="218" mass="24976">MHKDNQCLGSCYSDEPIVTTRKFWIIYIQGLFPLMERQIFLLVVSKIQTELKKGMEGSQLVWIADQAHGFILGNITDIGSDGVTVVPLQKGLKTVHCDYDRVFPAEEDTNKDVDDNCKIPIIQRCQSQHALMFFSALMYLNEATLLNNIKTRYLRDKIYVSYELTTFFLLLFLFITNTGNSFGLLLNTSISFEFWGDNDLEASKESSCSNKGHTWLIF</sequence>
<dbReference type="GO" id="GO:0005524">
    <property type="term" value="F:ATP binding"/>
    <property type="evidence" value="ECO:0007669"/>
    <property type="project" value="UniProtKB-KW"/>
</dbReference>
<dbReference type="GO" id="GO:0016459">
    <property type="term" value="C:myosin complex"/>
    <property type="evidence" value="ECO:0007669"/>
    <property type="project" value="InterPro"/>
</dbReference>
<comment type="caution">
    <text evidence="5">The sequence shown here is derived from an EMBL/GenBank/DDBJ whole genome shotgun (WGS) entry which is preliminary data.</text>
</comment>
<evidence type="ECO:0000259" key="4">
    <source>
        <dbReference type="PROSITE" id="PS51844"/>
    </source>
</evidence>
<feature type="transmembrane region" description="Helical" evidence="3">
    <location>
        <begin position="158"/>
        <end position="176"/>
    </location>
</feature>
<evidence type="ECO:0000256" key="1">
    <source>
        <dbReference type="ARBA" id="ARBA00022741"/>
    </source>
</evidence>
<dbReference type="Gene3D" id="2.30.30.360">
    <property type="entry name" value="Myosin S1 fragment, N-terminal"/>
    <property type="match status" value="1"/>
</dbReference>
<dbReference type="AlphaFoldDB" id="A0A5N5SJL0"/>
<feature type="domain" description="Myosin N-terminal SH3-like" evidence="4">
    <location>
        <begin position="56"/>
        <end position="107"/>
    </location>
</feature>
<dbReference type="InterPro" id="IPR004009">
    <property type="entry name" value="SH3_Myosin"/>
</dbReference>
<dbReference type="PROSITE" id="PS51844">
    <property type="entry name" value="SH3_LIKE"/>
    <property type="match status" value="1"/>
</dbReference>
<evidence type="ECO:0000256" key="3">
    <source>
        <dbReference type="SAM" id="Phobius"/>
    </source>
</evidence>
<dbReference type="GO" id="GO:0051015">
    <property type="term" value="F:actin filament binding"/>
    <property type="evidence" value="ECO:0007669"/>
    <property type="project" value="InterPro"/>
</dbReference>
<keyword evidence="3" id="KW-0472">Membrane</keyword>
<evidence type="ECO:0000256" key="2">
    <source>
        <dbReference type="ARBA" id="ARBA00022840"/>
    </source>
</evidence>
<dbReference type="Proteomes" id="UP000326759">
    <property type="component" value="Unassembled WGS sequence"/>
</dbReference>
<keyword evidence="3" id="KW-0812">Transmembrane</keyword>
<gene>
    <name evidence="5" type="primary">Myo6</name>
    <name evidence="5" type="ORF">Anas_10708</name>
</gene>
<protein>
    <submittedName>
        <fullName evidence="5">Unconventional myosin-VI</fullName>
    </submittedName>
</protein>
<evidence type="ECO:0000313" key="6">
    <source>
        <dbReference type="Proteomes" id="UP000326759"/>
    </source>
</evidence>
<keyword evidence="6" id="KW-1185">Reference proteome</keyword>
<reference evidence="5 6" key="1">
    <citation type="journal article" date="2019" name="PLoS Biol.">
        <title>Sex chromosomes control vertical transmission of feminizing Wolbachia symbionts in an isopod.</title>
        <authorList>
            <person name="Becking T."/>
            <person name="Chebbi M.A."/>
            <person name="Giraud I."/>
            <person name="Moumen B."/>
            <person name="Laverre T."/>
            <person name="Caubet Y."/>
            <person name="Peccoud J."/>
            <person name="Gilbert C."/>
            <person name="Cordaux R."/>
        </authorList>
    </citation>
    <scope>NUCLEOTIDE SEQUENCE [LARGE SCALE GENOMIC DNA]</scope>
    <source>
        <strain evidence="5">ANa2</strain>
        <tissue evidence="5">Whole body excluding digestive tract and cuticle</tissue>
    </source>
</reference>
<dbReference type="InterPro" id="IPR008989">
    <property type="entry name" value="Myosin_S1_N"/>
</dbReference>
<organism evidence="5 6">
    <name type="scientific">Armadillidium nasatum</name>
    <dbReference type="NCBI Taxonomy" id="96803"/>
    <lineage>
        <taxon>Eukaryota</taxon>
        <taxon>Metazoa</taxon>
        <taxon>Ecdysozoa</taxon>
        <taxon>Arthropoda</taxon>
        <taxon>Crustacea</taxon>
        <taxon>Multicrustacea</taxon>
        <taxon>Malacostraca</taxon>
        <taxon>Eumalacostraca</taxon>
        <taxon>Peracarida</taxon>
        <taxon>Isopoda</taxon>
        <taxon>Oniscidea</taxon>
        <taxon>Crinocheta</taxon>
        <taxon>Armadillidiidae</taxon>
        <taxon>Armadillidium</taxon>
    </lineage>
</organism>
<dbReference type="EMBL" id="SEYY01024898">
    <property type="protein sequence ID" value="KAB7493809.1"/>
    <property type="molecule type" value="Genomic_DNA"/>
</dbReference>
<evidence type="ECO:0000313" key="5">
    <source>
        <dbReference type="EMBL" id="KAB7493809.1"/>
    </source>
</evidence>
<dbReference type="GO" id="GO:0003774">
    <property type="term" value="F:cytoskeletal motor activity"/>
    <property type="evidence" value="ECO:0007669"/>
    <property type="project" value="InterPro"/>
</dbReference>
<name>A0A5N5SJL0_9CRUS</name>